<name>A0ABT3GK69_9BACT</name>
<gene>
    <name evidence="1" type="ORF">OKA05_15240</name>
</gene>
<keyword evidence="2" id="KW-1185">Reference proteome</keyword>
<accession>A0ABT3GK69</accession>
<dbReference type="InterPro" id="IPR017850">
    <property type="entry name" value="Alkaline_phosphatase_core_sf"/>
</dbReference>
<dbReference type="PANTHER" id="PTHR43737">
    <property type="entry name" value="BLL7424 PROTEIN"/>
    <property type="match status" value="1"/>
</dbReference>
<organism evidence="1 2">
    <name type="scientific">Luteolibacter arcticus</name>
    <dbReference type="NCBI Taxonomy" id="1581411"/>
    <lineage>
        <taxon>Bacteria</taxon>
        <taxon>Pseudomonadati</taxon>
        <taxon>Verrucomicrobiota</taxon>
        <taxon>Verrucomicrobiia</taxon>
        <taxon>Verrucomicrobiales</taxon>
        <taxon>Verrucomicrobiaceae</taxon>
        <taxon>Luteolibacter</taxon>
    </lineage>
</organism>
<dbReference type="InterPro" id="IPR010869">
    <property type="entry name" value="DUF1501"/>
</dbReference>
<dbReference type="EMBL" id="JAPDDT010000006">
    <property type="protein sequence ID" value="MCW1923922.1"/>
    <property type="molecule type" value="Genomic_DNA"/>
</dbReference>
<protein>
    <submittedName>
        <fullName evidence="1">DUF1501 domain-containing protein</fullName>
    </submittedName>
</protein>
<dbReference type="Pfam" id="PF07394">
    <property type="entry name" value="DUF1501"/>
    <property type="match status" value="1"/>
</dbReference>
<reference evidence="1 2" key="1">
    <citation type="submission" date="2022-10" db="EMBL/GenBank/DDBJ databases">
        <title>Luteolibacter arcticus strain CCTCC AB 2014275, whole genome shotgun sequencing project.</title>
        <authorList>
            <person name="Zhao G."/>
            <person name="Shen L."/>
        </authorList>
    </citation>
    <scope>NUCLEOTIDE SEQUENCE [LARGE SCALE GENOMIC DNA]</scope>
    <source>
        <strain evidence="1 2">CCTCC AB 2014275</strain>
    </source>
</reference>
<comment type="caution">
    <text evidence="1">The sequence shown here is derived from an EMBL/GenBank/DDBJ whole genome shotgun (WGS) entry which is preliminary data.</text>
</comment>
<evidence type="ECO:0000313" key="1">
    <source>
        <dbReference type="EMBL" id="MCW1923922.1"/>
    </source>
</evidence>
<evidence type="ECO:0000313" key="2">
    <source>
        <dbReference type="Proteomes" id="UP001320876"/>
    </source>
</evidence>
<dbReference type="Gene3D" id="3.40.720.10">
    <property type="entry name" value="Alkaline Phosphatase, subunit A"/>
    <property type="match status" value="1"/>
</dbReference>
<dbReference type="SUPFAM" id="SSF53649">
    <property type="entry name" value="Alkaline phosphatase-like"/>
    <property type="match status" value="1"/>
</dbReference>
<dbReference type="PANTHER" id="PTHR43737:SF1">
    <property type="entry name" value="DUF1501 DOMAIN-CONTAINING PROTEIN"/>
    <property type="match status" value="1"/>
</dbReference>
<proteinExistence type="predicted"/>
<dbReference type="Proteomes" id="UP001320876">
    <property type="component" value="Unassembled WGS sequence"/>
</dbReference>
<sequence>MHLCMAGGPSHLESFDPKPQLDALNGKEFPASFTAGQQLAQLQGAKLIARGSFTKFKRYGQSGIEISDLFPHIGSIADDICVVRSMVTEQINHDPAHAFMNSGSILKGRPSMGSWLLYGLGAESQNLPGYVVMISRGSDPDQPVSARQWSAGFLPSKFQGVQFQSKGSAVHYVGSPDGVCQSTQRQVIDEIRRLNGMLAEDRFDPEIETRMSQYEMAFRMQTSVPDLTDMRDEPKHILDMYGVKTPGDGSFASNCLLARRMLERGVRFVQLYHRGWDHHGEIVAKMTESAKRTDQASAALVKDLKQRGLLEDTLVIWGGEFGRTPMGQGSGRDHHIKGFSLWMAGAGIKPGIVHGATDELGYASVQDIVHVRDLHATLLQQFGIDHARFTHKFQGLDLKLTGVEEAKVVKAILA</sequence>